<name>A0A8X6V893_TRICX</name>
<accession>A0A8X6V893</accession>
<dbReference type="Proteomes" id="UP000887159">
    <property type="component" value="Unassembled WGS sequence"/>
</dbReference>
<keyword evidence="2" id="KW-1185">Reference proteome</keyword>
<organism evidence="1 2">
    <name type="scientific">Trichonephila clavipes</name>
    <name type="common">Golden silk orbweaver</name>
    <name type="synonym">Nephila clavipes</name>
    <dbReference type="NCBI Taxonomy" id="2585209"/>
    <lineage>
        <taxon>Eukaryota</taxon>
        <taxon>Metazoa</taxon>
        <taxon>Ecdysozoa</taxon>
        <taxon>Arthropoda</taxon>
        <taxon>Chelicerata</taxon>
        <taxon>Arachnida</taxon>
        <taxon>Araneae</taxon>
        <taxon>Araneomorphae</taxon>
        <taxon>Entelegynae</taxon>
        <taxon>Araneoidea</taxon>
        <taxon>Nephilidae</taxon>
        <taxon>Trichonephila</taxon>
    </lineage>
</organism>
<comment type="caution">
    <text evidence="1">The sequence shown here is derived from an EMBL/GenBank/DDBJ whole genome shotgun (WGS) entry which is preliminary data.</text>
</comment>
<evidence type="ECO:0000313" key="2">
    <source>
        <dbReference type="Proteomes" id="UP000887159"/>
    </source>
</evidence>
<dbReference type="AlphaFoldDB" id="A0A8X6V893"/>
<protein>
    <submittedName>
        <fullName evidence="1">Uncharacterized protein</fullName>
    </submittedName>
</protein>
<proteinExistence type="predicted"/>
<sequence length="158" mass="18244">MQMTVRICSVPPQFRGRTPWRWSGTSHLSSLSTHLTRGLVARRLFRVPPCRESTIHLQTSMPSLGFKSRPYPTAVSVTNSYTGWMARVQLKNIETPRHEGFNLTYSKKSNKFSIRTVCPHFSEDKNIEPGSKLTRKKSLGRFSTQMKINPYRSELDWI</sequence>
<reference evidence="1" key="1">
    <citation type="submission" date="2020-08" db="EMBL/GenBank/DDBJ databases">
        <title>Multicomponent nature underlies the extraordinary mechanical properties of spider dragline silk.</title>
        <authorList>
            <person name="Kono N."/>
            <person name="Nakamura H."/>
            <person name="Mori M."/>
            <person name="Yoshida Y."/>
            <person name="Ohtoshi R."/>
            <person name="Malay A.D."/>
            <person name="Moran D.A.P."/>
            <person name="Tomita M."/>
            <person name="Numata K."/>
            <person name="Arakawa K."/>
        </authorList>
    </citation>
    <scope>NUCLEOTIDE SEQUENCE</scope>
</reference>
<gene>
    <name evidence="1" type="ORF">TNCV_979941</name>
</gene>
<dbReference type="EMBL" id="BMAU01021234">
    <property type="protein sequence ID" value="GFY02989.1"/>
    <property type="molecule type" value="Genomic_DNA"/>
</dbReference>
<evidence type="ECO:0000313" key="1">
    <source>
        <dbReference type="EMBL" id="GFY02989.1"/>
    </source>
</evidence>